<dbReference type="EC" id="2.4.99.28" evidence="14"/>
<gene>
    <name evidence="17" type="ORF">JCM15548_13324</name>
</gene>
<keyword evidence="8 16" id="KW-0472">Membrane</keyword>
<comment type="subcellular location">
    <subcellularLocation>
        <location evidence="1">Membrane</location>
        <topology evidence="1">Multi-pass membrane protein</topology>
    </subcellularLocation>
</comment>
<keyword evidence="6" id="KW-0573">Peptidoglycan synthesis</keyword>
<evidence type="ECO:0000256" key="11">
    <source>
        <dbReference type="ARBA" id="ARBA00038053"/>
    </source>
</evidence>
<dbReference type="GO" id="GO:0015648">
    <property type="term" value="F:lipid-linked peptidoglycan transporter activity"/>
    <property type="evidence" value="ECO:0007669"/>
    <property type="project" value="TreeGrafter"/>
</dbReference>
<protein>
    <recommendedName>
        <fullName evidence="12">Probable peptidoglycan glycosyltransferase FtsW</fullName>
        <ecNumber evidence="14">2.4.99.28</ecNumber>
    </recommendedName>
    <alternativeName>
        <fullName evidence="13">Cell division protein FtsW</fullName>
    </alternativeName>
    <alternativeName>
        <fullName evidence="10">Cell wall polymerase</fullName>
    </alternativeName>
    <alternativeName>
        <fullName evidence="9">Peptidoglycan polymerase</fullName>
    </alternativeName>
</protein>
<feature type="transmembrane region" description="Helical" evidence="16">
    <location>
        <begin position="14"/>
        <end position="39"/>
    </location>
</feature>
<organism evidence="17 18">
    <name type="scientific">Geofilum rubicundum JCM 15548</name>
    <dbReference type="NCBI Taxonomy" id="1236989"/>
    <lineage>
        <taxon>Bacteria</taxon>
        <taxon>Pseudomonadati</taxon>
        <taxon>Bacteroidota</taxon>
        <taxon>Bacteroidia</taxon>
        <taxon>Marinilabiliales</taxon>
        <taxon>Marinilabiliaceae</taxon>
        <taxon>Geofilum</taxon>
    </lineage>
</organism>
<feature type="transmembrane region" description="Helical" evidence="16">
    <location>
        <begin position="78"/>
        <end position="100"/>
    </location>
</feature>
<evidence type="ECO:0000256" key="9">
    <source>
        <dbReference type="ARBA" id="ARBA00032370"/>
    </source>
</evidence>
<evidence type="ECO:0000313" key="17">
    <source>
        <dbReference type="EMBL" id="GAO30993.1"/>
    </source>
</evidence>
<keyword evidence="7 16" id="KW-1133">Transmembrane helix</keyword>
<dbReference type="GO" id="GO:0009252">
    <property type="term" value="P:peptidoglycan biosynthetic process"/>
    <property type="evidence" value="ECO:0007669"/>
    <property type="project" value="UniProtKB-KW"/>
</dbReference>
<dbReference type="Proteomes" id="UP000032900">
    <property type="component" value="Unassembled WGS sequence"/>
</dbReference>
<feature type="transmembrane region" description="Helical" evidence="16">
    <location>
        <begin position="51"/>
        <end position="72"/>
    </location>
</feature>
<evidence type="ECO:0000256" key="10">
    <source>
        <dbReference type="ARBA" id="ARBA00033270"/>
    </source>
</evidence>
<reference evidence="17 18" key="1">
    <citation type="journal article" date="2015" name="Microbes Environ.">
        <title>Distribution and evolution of nitrogen fixation genes in the phylum bacteroidetes.</title>
        <authorList>
            <person name="Inoue J."/>
            <person name="Oshima K."/>
            <person name="Suda W."/>
            <person name="Sakamoto M."/>
            <person name="Iino T."/>
            <person name="Noda S."/>
            <person name="Hongoh Y."/>
            <person name="Hattori M."/>
            <person name="Ohkuma M."/>
        </authorList>
    </citation>
    <scope>NUCLEOTIDE SEQUENCE [LARGE SCALE GENOMIC DNA]</scope>
    <source>
        <strain evidence="17">JCM 15548</strain>
    </source>
</reference>
<dbReference type="PANTHER" id="PTHR30474">
    <property type="entry name" value="CELL CYCLE PROTEIN"/>
    <property type="match status" value="1"/>
</dbReference>
<dbReference type="GO" id="GO:0032153">
    <property type="term" value="C:cell division site"/>
    <property type="evidence" value="ECO:0007669"/>
    <property type="project" value="TreeGrafter"/>
</dbReference>
<keyword evidence="2" id="KW-0328">Glycosyltransferase</keyword>
<comment type="caution">
    <text evidence="17">The sequence shown here is derived from an EMBL/GenBank/DDBJ whole genome shotgun (WGS) entry which is preliminary data.</text>
</comment>
<dbReference type="RefSeq" id="WP_062126601.1">
    <property type="nucleotide sequence ID" value="NZ_BAZW01000035.1"/>
</dbReference>
<comment type="catalytic activity">
    <reaction evidence="15">
        <text>[GlcNAc-(1-&gt;4)-Mur2Ac(oyl-L-Ala-gamma-D-Glu-L-Lys-D-Ala-D-Ala)](n)-di-trans,octa-cis-undecaprenyl diphosphate + beta-D-GlcNAc-(1-&gt;4)-Mur2Ac(oyl-L-Ala-gamma-D-Glu-L-Lys-D-Ala-D-Ala)-di-trans,octa-cis-undecaprenyl diphosphate = [GlcNAc-(1-&gt;4)-Mur2Ac(oyl-L-Ala-gamma-D-Glu-L-Lys-D-Ala-D-Ala)](n+1)-di-trans,octa-cis-undecaprenyl diphosphate + di-trans,octa-cis-undecaprenyl diphosphate + H(+)</text>
        <dbReference type="Rhea" id="RHEA:23708"/>
        <dbReference type="Rhea" id="RHEA-COMP:9602"/>
        <dbReference type="Rhea" id="RHEA-COMP:9603"/>
        <dbReference type="ChEBI" id="CHEBI:15378"/>
        <dbReference type="ChEBI" id="CHEBI:58405"/>
        <dbReference type="ChEBI" id="CHEBI:60033"/>
        <dbReference type="ChEBI" id="CHEBI:78435"/>
        <dbReference type="EC" id="2.4.99.28"/>
    </reaction>
</comment>
<dbReference type="GO" id="GO:0008955">
    <property type="term" value="F:peptidoglycan glycosyltransferase activity"/>
    <property type="evidence" value="ECO:0007669"/>
    <property type="project" value="UniProtKB-EC"/>
</dbReference>
<dbReference type="Pfam" id="PF01098">
    <property type="entry name" value="FTSW_RODA_SPOVE"/>
    <property type="match status" value="1"/>
</dbReference>
<evidence type="ECO:0000256" key="14">
    <source>
        <dbReference type="ARBA" id="ARBA00044770"/>
    </source>
</evidence>
<dbReference type="STRING" id="1236989.JCM15548_13324"/>
<evidence type="ECO:0000256" key="1">
    <source>
        <dbReference type="ARBA" id="ARBA00004141"/>
    </source>
</evidence>
<evidence type="ECO:0000256" key="5">
    <source>
        <dbReference type="ARBA" id="ARBA00022960"/>
    </source>
</evidence>
<dbReference type="GO" id="GO:0051301">
    <property type="term" value="P:cell division"/>
    <property type="evidence" value="ECO:0007669"/>
    <property type="project" value="UniProtKB-KW"/>
</dbReference>
<comment type="similarity">
    <text evidence="11">Belongs to the SEDS family. FtsW subfamily.</text>
</comment>
<sequence>MGDWIRKYVKGDKVIWGIIIFLSIASLLSVYSATGFLAYKHQGGNTSYYMFKQFFSLSFGFAIIILVHHISYKWIARFSLIALYVAIALLAITLVSGVNLNMASRWLTIPGIGITFQPSEMAKLALIVYVAKILAQYQKEEESAREAFKPIMIYVMVVAGLIFRENFSTALLVVAVSVAMMFVGRVPMKYLAGTGLVAIGLIVLLLFLAPKVTFLPRAQTWASRVEQFMDPEKADKSLTYQSDQSKIAIASGGLIGKGPGNSVQRNFIPHPYSDFIFAIIAEEYGFLGPFLVLMAYVFLLGRIGVIVRASNRTFPAFLALGLGLMLTSQAFVNMGVAVGIFPVTGQPLPLVSLGTTSVLFTCMAFGMILGVSRHNIEQRKLEKEKEAVAVADVPN</sequence>
<evidence type="ECO:0000256" key="13">
    <source>
        <dbReference type="ARBA" id="ARBA00041418"/>
    </source>
</evidence>
<keyword evidence="5" id="KW-0133">Cell shape</keyword>
<dbReference type="OrthoDB" id="9812661at2"/>
<keyword evidence="18" id="KW-1185">Reference proteome</keyword>
<accession>A0A0E9M0C6</accession>
<evidence type="ECO:0000256" key="4">
    <source>
        <dbReference type="ARBA" id="ARBA00022692"/>
    </source>
</evidence>
<evidence type="ECO:0000256" key="8">
    <source>
        <dbReference type="ARBA" id="ARBA00023136"/>
    </source>
</evidence>
<evidence type="ECO:0000256" key="6">
    <source>
        <dbReference type="ARBA" id="ARBA00022984"/>
    </source>
</evidence>
<evidence type="ECO:0000256" key="15">
    <source>
        <dbReference type="ARBA" id="ARBA00049902"/>
    </source>
</evidence>
<dbReference type="EMBL" id="BAZW01000035">
    <property type="protein sequence ID" value="GAO30993.1"/>
    <property type="molecule type" value="Genomic_DNA"/>
</dbReference>
<evidence type="ECO:0000313" key="18">
    <source>
        <dbReference type="Proteomes" id="UP000032900"/>
    </source>
</evidence>
<keyword evidence="17" id="KW-0132">Cell division</keyword>
<feature type="transmembrane region" description="Helical" evidence="16">
    <location>
        <begin position="317"/>
        <end position="344"/>
    </location>
</feature>
<feature type="transmembrane region" description="Helical" evidence="16">
    <location>
        <begin position="350"/>
        <end position="371"/>
    </location>
</feature>
<evidence type="ECO:0000256" key="7">
    <source>
        <dbReference type="ARBA" id="ARBA00022989"/>
    </source>
</evidence>
<keyword evidence="3" id="KW-0808">Transferase</keyword>
<dbReference type="AlphaFoldDB" id="A0A0E9M0C6"/>
<evidence type="ECO:0000256" key="12">
    <source>
        <dbReference type="ARBA" id="ARBA00041185"/>
    </source>
</evidence>
<dbReference type="GO" id="GO:0005886">
    <property type="term" value="C:plasma membrane"/>
    <property type="evidence" value="ECO:0007669"/>
    <property type="project" value="TreeGrafter"/>
</dbReference>
<feature type="transmembrane region" description="Helical" evidence="16">
    <location>
        <begin position="190"/>
        <end position="209"/>
    </location>
</feature>
<feature type="transmembrane region" description="Helical" evidence="16">
    <location>
        <begin position="284"/>
        <end position="305"/>
    </location>
</feature>
<feature type="transmembrane region" description="Helical" evidence="16">
    <location>
        <begin position="151"/>
        <end position="183"/>
    </location>
</feature>
<evidence type="ECO:0000256" key="16">
    <source>
        <dbReference type="SAM" id="Phobius"/>
    </source>
</evidence>
<name>A0A0E9M0C6_9BACT</name>
<keyword evidence="17" id="KW-0131">Cell cycle</keyword>
<dbReference type="GO" id="GO:0008360">
    <property type="term" value="P:regulation of cell shape"/>
    <property type="evidence" value="ECO:0007669"/>
    <property type="project" value="UniProtKB-KW"/>
</dbReference>
<proteinExistence type="inferred from homology"/>
<dbReference type="PANTHER" id="PTHR30474:SF2">
    <property type="entry name" value="PEPTIDOGLYCAN GLYCOSYLTRANSFERASE FTSW-RELATED"/>
    <property type="match status" value="1"/>
</dbReference>
<evidence type="ECO:0000256" key="3">
    <source>
        <dbReference type="ARBA" id="ARBA00022679"/>
    </source>
</evidence>
<evidence type="ECO:0000256" key="2">
    <source>
        <dbReference type="ARBA" id="ARBA00022676"/>
    </source>
</evidence>
<keyword evidence="4 16" id="KW-0812">Transmembrane</keyword>
<dbReference type="InterPro" id="IPR001182">
    <property type="entry name" value="FtsW/RodA"/>
</dbReference>